<gene>
    <name evidence="1" type="ORF">C1H46_000540</name>
</gene>
<proteinExistence type="predicted"/>
<keyword evidence="2" id="KW-1185">Reference proteome</keyword>
<dbReference type="AlphaFoldDB" id="A0A540NSD1"/>
<name>A0A540NSD1_MALBA</name>
<reference evidence="1 2" key="1">
    <citation type="journal article" date="2019" name="G3 (Bethesda)">
        <title>Sequencing of a Wild Apple (Malus baccata) Genome Unravels the Differences Between Cultivated and Wild Apple Species Regarding Disease Resistance and Cold Tolerance.</title>
        <authorList>
            <person name="Chen X."/>
        </authorList>
    </citation>
    <scope>NUCLEOTIDE SEQUENCE [LARGE SCALE GENOMIC DNA]</scope>
    <source>
        <strain evidence="2">cv. Shandingzi</strain>
        <tissue evidence="1">Leaves</tissue>
    </source>
</reference>
<protein>
    <submittedName>
        <fullName evidence="1">Uncharacterized protein</fullName>
    </submittedName>
</protein>
<dbReference type="Proteomes" id="UP000315295">
    <property type="component" value="Unassembled WGS sequence"/>
</dbReference>
<evidence type="ECO:0000313" key="1">
    <source>
        <dbReference type="EMBL" id="TQE13909.1"/>
    </source>
</evidence>
<evidence type="ECO:0000313" key="2">
    <source>
        <dbReference type="Proteomes" id="UP000315295"/>
    </source>
</evidence>
<organism evidence="1 2">
    <name type="scientific">Malus baccata</name>
    <name type="common">Siberian crab apple</name>
    <name type="synonym">Pyrus baccata</name>
    <dbReference type="NCBI Taxonomy" id="106549"/>
    <lineage>
        <taxon>Eukaryota</taxon>
        <taxon>Viridiplantae</taxon>
        <taxon>Streptophyta</taxon>
        <taxon>Embryophyta</taxon>
        <taxon>Tracheophyta</taxon>
        <taxon>Spermatophyta</taxon>
        <taxon>Magnoliopsida</taxon>
        <taxon>eudicotyledons</taxon>
        <taxon>Gunneridae</taxon>
        <taxon>Pentapetalae</taxon>
        <taxon>rosids</taxon>
        <taxon>fabids</taxon>
        <taxon>Rosales</taxon>
        <taxon>Rosaceae</taxon>
        <taxon>Amygdaloideae</taxon>
        <taxon>Maleae</taxon>
        <taxon>Malus</taxon>
    </lineage>
</organism>
<sequence>MSISFKSFIYRALASKASFTELQPRKLHLQSSSFESFIYRVPASKLHLQKLKLQSFTYKASVHGIQIPPPNNRHFDPHMDSI</sequence>
<dbReference type="EMBL" id="VIEB01000008">
    <property type="protein sequence ID" value="TQE13909.1"/>
    <property type="molecule type" value="Genomic_DNA"/>
</dbReference>
<accession>A0A540NSD1</accession>
<comment type="caution">
    <text evidence="1">The sequence shown here is derived from an EMBL/GenBank/DDBJ whole genome shotgun (WGS) entry which is preliminary data.</text>
</comment>